<dbReference type="Gene3D" id="2.170.140.10">
    <property type="entry name" value="Chitin binding domain"/>
    <property type="match status" value="1"/>
</dbReference>
<dbReference type="InterPro" id="IPR036508">
    <property type="entry name" value="Chitin-bd_dom_sf"/>
</dbReference>
<accession>A0A834J2N6</accession>
<gene>
    <name evidence="5" type="ORF">GWI33_005120</name>
</gene>
<keyword evidence="6" id="KW-1185">Reference proteome</keyword>
<dbReference type="Gene3D" id="4.10.400.10">
    <property type="entry name" value="Low-density Lipoprotein Receptor"/>
    <property type="match status" value="1"/>
</dbReference>
<dbReference type="SMART" id="SM00192">
    <property type="entry name" value="LDLa"/>
    <property type="match status" value="1"/>
</dbReference>
<dbReference type="SUPFAM" id="SSF57424">
    <property type="entry name" value="LDL receptor-like module"/>
    <property type="match status" value="1"/>
</dbReference>
<dbReference type="AlphaFoldDB" id="A0A834J2N6"/>
<keyword evidence="1 2" id="KW-1015">Disulfide bond</keyword>
<keyword evidence="3" id="KW-0732">Signal</keyword>
<dbReference type="OrthoDB" id="504708at2759"/>
<dbReference type="GO" id="GO:0008061">
    <property type="term" value="F:chitin binding"/>
    <property type="evidence" value="ECO:0007669"/>
    <property type="project" value="InterPro"/>
</dbReference>
<feature type="domain" description="Chitin-binding type-2" evidence="4">
    <location>
        <begin position="32"/>
        <end position="99"/>
    </location>
</feature>
<name>A0A834J2N6_RHYFE</name>
<dbReference type="Pfam" id="PF01607">
    <property type="entry name" value="CBM_14"/>
    <property type="match status" value="1"/>
</dbReference>
<dbReference type="PANTHER" id="PTHR45985">
    <property type="match status" value="1"/>
</dbReference>
<feature type="signal peptide" evidence="3">
    <location>
        <begin position="1"/>
        <end position="30"/>
    </location>
</feature>
<evidence type="ECO:0000256" key="3">
    <source>
        <dbReference type="SAM" id="SignalP"/>
    </source>
</evidence>
<dbReference type="SUPFAM" id="SSF57625">
    <property type="entry name" value="Invertebrate chitin-binding proteins"/>
    <property type="match status" value="1"/>
</dbReference>
<dbReference type="PROSITE" id="PS50940">
    <property type="entry name" value="CHIT_BIND_II"/>
    <property type="match status" value="1"/>
</dbReference>
<evidence type="ECO:0000256" key="1">
    <source>
        <dbReference type="ARBA" id="ARBA00023157"/>
    </source>
</evidence>
<dbReference type="InterPro" id="IPR002557">
    <property type="entry name" value="Chitin-bd_dom"/>
</dbReference>
<evidence type="ECO:0000256" key="2">
    <source>
        <dbReference type="PROSITE-ProRule" id="PRU00124"/>
    </source>
</evidence>
<sequence>MESVAGRVKSNFCLVAVKILFLFLVDQTQSTTTKCIEKGRFYRNPSPAPTVSVWSVEECSRYFLCLDGDVFEFKCSSGLVFDVDKQICSDRSQVTNCNRATETVSQKHPQSPSVTQRKTFCTNETHRPCNDKETCILREYYCDGSTDCPDGSDELHCDSTKDIPAALKCDPTRCQLPKCFCSLNGTSIPGNLPLSEVPQMVILTFEDAINDENIDIYHTLFGGKYVNPNNCPIVATFFVSHQYNNYYYTQKLWNQGNEIGVHSITHKTPEEWWSNNATLENWFDEMVGQANILNKFSSVKLSEIKGMRVPYLRIGWNRQFLMMREFGFQYDSSIVAPYSYIPLWPYTMDYKMSHYCFRQNCPTRSYPGIWEMIINQLEALDISCATLDSCPSDLSGQEIFHTLMRNFNRFYNTNRAPFGIHLQASWFENSDYLAAFETFLSQILSRPDVWFVTNSQAIEWIKNPTPLKKLLKFPPWKCHRSLRPKELVCDEPNTCYLSTEHLDESIEMQTCTSCPKRYPWLRNEFGNN</sequence>
<comment type="caution">
    <text evidence="2">Lacks conserved residue(s) required for the propagation of feature annotation.</text>
</comment>
<feature type="chain" id="PRO_5032785538" description="Chitin-binding type-2 domain-containing protein" evidence="3">
    <location>
        <begin position="31"/>
        <end position="528"/>
    </location>
</feature>
<dbReference type="CDD" id="cd00112">
    <property type="entry name" value="LDLa"/>
    <property type="match status" value="1"/>
</dbReference>
<dbReference type="InterPro" id="IPR036055">
    <property type="entry name" value="LDL_receptor-like_sf"/>
</dbReference>
<dbReference type="GO" id="GO:0005576">
    <property type="term" value="C:extracellular region"/>
    <property type="evidence" value="ECO:0007669"/>
    <property type="project" value="InterPro"/>
</dbReference>
<dbReference type="InterPro" id="IPR002172">
    <property type="entry name" value="LDrepeatLR_classA_rpt"/>
</dbReference>
<dbReference type="GO" id="GO:0005975">
    <property type="term" value="P:carbohydrate metabolic process"/>
    <property type="evidence" value="ECO:0007669"/>
    <property type="project" value="InterPro"/>
</dbReference>
<evidence type="ECO:0000259" key="4">
    <source>
        <dbReference type="PROSITE" id="PS50940"/>
    </source>
</evidence>
<dbReference type="PANTHER" id="PTHR45985:SF5">
    <property type="entry name" value="CHITIN AND LDLR BINDING DEACETYLASE 3"/>
    <property type="match status" value="1"/>
</dbReference>
<dbReference type="Gene3D" id="3.20.20.370">
    <property type="entry name" value="Glycoside hydrolase/deacetylase"/>
    <property type="match status" value="1"/>
</dbReference>
<dbReference type="Proteomes" id="UP000625711">
    <property type="component" value="Unassembled WGS sequence"/>
</dbReference>
<dbReference type="PROSITE" id="PS50068">
    <property type="entry name" value="LDLRA_2"/>
    <property type="match status" value="1"/>
</dbReference>
<dbReference type="Pfam" id="PF00057">
    <property type="entry name" value="Ldl_recept_a"/>
    <property type="match status" value="1"/>
</dbReference>
<proteinExistence type="predicted"/>
<dbReference type="SMART" id="SM00494">
    <property type="entry name" value="ChtBD2"/>
    <property type="match status" value="1"/>
</dbReference>
<dbReference type="SUPFAM" id="SSF88713">
    <property type="entry name" value="Glycoside hydrolase/deacetylase"/>
    <property type="match status" value="1"/>
</dbReference>
<comment type="caution">
    <text evidence="5">The sequence shown here is derived from an EMBL/GenBank/DDBJ whole genome shotgun (WGS) entry which is preliminary data.</text>
</comment>
<evidence type="ECO:0000313" key="6">
    <source>
        <dbReference type="Proteomes" id="UP000625711"/>
    </source>
</evidence>
<evidence type="ECO:0000313" key="5">
    <source>
        <dbReference type="EMBL" id="KAF7286482.1"/>
    </source>
</evidence>
<dbReference type="GO" id="GO:0016787">
    <property type="term" value="F:hydrolase activity"/>
    <property type="evidence" value="ECO:0007669"/>
    <property type="project" value="UniProtKB-ARBA"/>
</dbReference>
<organism evidence="5 6">
    <name type="scientific">Rhynchophorus ferrugineus</name>
    <name type="common">Red palm weevil</name>
    <name type="synonym">Curculio ferrugineus</name>
    <dbReference type="NCBI Taxonomy" id="354439"/>
    <lineage>
        <taxon>Eukaryota</taxon>
        <taxon>Metazoa</taxon>
        <taxon>Ecdysozoa</taxon>
        <taxon>Arthropoda</taxon>
        <taxon>Hexapoda</taxon>
        <taxon>Insecta</taxon>
        <taxon>Pterygota</taxon>
        <taxon>Neoptera</taxon>
        <taxon>Endopterygota</taxon>
        <taxon>Coleoptera</taxon>
        <taxon>Polyphaga</taxon>
        <taxon>Cucujiformia</taxon>
        <taxon>Curculionidae</taxon>
        <taxon>Dryophthorinae</taxon>
        <taxon>Rhynchophorus</taxon>
    </lineage>
</organism>
<dbReference type="InterPro" id="IPR023415">
    <property type="entry name" value="LDLR_class-A_CS"/>
</dbReference>
<dbReference type="EMBL" id="JAACXV010000025">
    <property type="protein sequence ID" value="KAF7286482.1"/>
    <property type="molecule type" value="Genomic_DNA"/>
</dbReference>
<dbReference type="PROSITE" id="PS01209">
    <property type="entry name" value="LDLRA_1"/>
    <property type="match status" value="1"/>
</dbReference>
<feature type="disulfide bond" evidence="2">
    <location>
        <begin position="142"/>
        <end position="157"/>
    </location>
</feature>
<protein>
    <recommendedName>
        <fullName evidence="4">Chitin-binding type-2 domain-containing protein</fullName>
    </recommendedName>
</protein>
<dbReference type="InterPro" id="IPR052740">
    <property type="entry name" value="CE4"/>
</dbReference>
<dbReference type="InterPro" id="IPR011330">
    <property type="entry name" value="Glyco_hydro/deAcase_b/a-brl"/>
</dbReference>
<reference evidence="5" key="1">
    <citation type="submission" date="2020-08" db="EMBL/GenBank/DDBJ databases">
        <title>Genome sequencing and assembly of the red palm weevil Rhynchophorus ferrugineus.</title>
        <authorList>
            <person name="Dias G.B."/>
            <person name="Bergman C.M."/>
            <person name="Manee M."/>
        </authorList>
    </citation>
    <scope>NUCLEOTIDE SEQUENCE</scope>
    <source>
        <strain evidence="5">AA-2017</strain>
        <tissue evidence="5">Whole larva</tissue>
    </source>
</reference>